<accession>A0A0E9WBH4</accession>
<sequence length="71" mass="8094">MFGYLLRDTLSVINTKINNKVHKHHLIDLTTKHASFLGDAGTIFHVCPVALSHSDQTTSTSNNIRWKHFYT</sequence>
<reference evidence="1" key="2">
    <citation type="journal article" date="2015" name="Fish Shellfish Immunol.">
        <title>Early steps in the European eel (Anguilla anguilla)-Vibrio vulnificus interaction in the gills: Role of the RtxA13 toxin.</title>
        <authorList>
            <person name="Callol A."/>
            <person name="Pajuelo D."/>
            <person name="Ebbesson L."/>
            <person name="Teles M."/>
            <person name="MacKenzie S."/>
            <person name="Amaro C."/>
        </authorList>
    </citation>
    <scope>NUCLEOTIDE SEQUENCE</scope>
</reference>
<organism evidence="1">
    <name type="scientific">Anguilla anguilla</name>
    <name type="common">European freshwater eel</name>
    <name type="synonym">Muraena anguilla</name>
    <dbReference type="NCBI Taxonomy" id="7936"/>
    <lineage>
        <taxon>Eukaryota</taxon>
        <taxon>Metazoa</taxon>
        <taxon>Chordata</taxon>
        <taxon>Craniata</taxon>
        <taxon>Vertebrata</taxon>
        <taxon>Euteleostomi</taxon>
        <taxon>Actinopterygii</taxon>
        <taxon>Neopterygii</taxon>
        <taxon>Teleostei</taxon>
        <taxon>Anguilliformes</taxon>
        <taxon>Anguillidae</taxon>
        <taxon>Anguilla</taxon>
    </lineage>
</organism>
<dbReference type="EMBL" id="GBXM01020916">
    <property type="protein sequence ID" value="JAH87661.1"/>
    <property type="molecule type" value="Transcribed_RNA"/>
</dbReference>
<evidence type="ECO:0000313" key="1">
    <source>
        <dbReference type="EMBL" id="JAH87661.1"/>
    </source>
</evidence>
<name>A0A0E9WBH4_ANGAN</name>
<dbReference type="AlphaFoldDB" id="A0A0E9WBH4"/>
<proteinExistence type="predicted"/>
<protein>
    <submittedName>
        <fullName evidence="1">Uncharacterized protein</fullName>
    </submittedName>
</protein>
<reference evidence="1" key="1">
    <citation type="submission" date="2014-11" db="EMBL/GenBank/DDBJ databases">
        <authorList>
            <person name="Amaro Gonzalez C."/>
        </authorList>
    </citation>
    <scope>NUCLEOTIDE SEQUENCE</scope>
</reference>